<evidence type="ECO:0000313" key="2">
    <source>
        <dbReference type="EMBL" id="CCT70776.1"/>
    </source>
</evidence>
<protein>
    <submittedName>
        <fullName evidence="2">Uncharacterized protein</fullName>
    </submittedName>
</protein>
<evidence type="ECO:0000256" key="1">
    <source>
        <dbReference type="SAM" id="MobiDB-lite"/>
    </source>
</evidence>
<sequence>MSYSGGPQPTPSKKARAKAEEQDTEDGIELKSALPCILCFKNALTVTSKKPIVTLPEQPIDVLTFDCKFPYTNSKKCMNCDKNINRILAMMNGNYMDIISIFKAAGKMLKDGTDRFQDTHKLGIVKALIKFGQRSEVLVNTHALMLDDIIWT</sequence>
<accession>S0E7D3</accession>
<proteinExistence type="predicted"/>
<organism evidence="2 3">
    <name type="scientific">Gibberella fujikuroi (strain CBS 195.34 / IMI 58289 / NRRL A-6831)</name>
    <name type="common">Bakanae and foot rot disease fungus</name>
    <name type="synonym">Fusarium fujikuroi</name>
    <dbReference type="NCBI Taxonomy" id="1279085"/>
    <lineage>
        <taxon>Eukaryota</taxon>
        <taxon>Fungi</taxon>
        <taxon>Dikarya</taxon>
        <taxon>Ascomycota</taxon>
        <taxon>Pezizomycotina</taxon>
        <taxon>Sordariomycetes</taxon>
        <taxon>Hypocreomycetidae</taxon>
        <taxon>Hypocreales</taxon>
        <taxon>Nectriaceae</taxon>
        <taxon>Fusarium</taxon>
        <taxon>Fusarium fujikuroi species complex</taxon>
    </lineage>
</organism>
<keyword evidence="3" id="KW-1185">Reference proteome</keyword>
<name>S0E7D3_GIBF5</name>
<dbReference type="AlphaFoldDB" id="S0E7D3"/>
<dbReference type="HOGENOM" id="CLU_1981772_0_0_1"/>
<reference evidence="3" key="1">
    <citation type="journal article" date="2013" name="PLoS Pathog.">
        <title>Deciphering the cryptic genome: genome-wide analyses of the rice pathogen Fusarium fujikuroi reveal complex regulation of secondary metabolism and novel metabolites.</title>
        <authorList>
            <person name="Wiemann P."/>
            <person name="Sieber C.M."/>
            <person name="von Bargen K.W."/>
            <person name="Studt L."/>
            <person name="Niehaus E.M."/>
            <person name="Espino J.J."/>
            <person name="Huss K."/>
            <person name="Michielse C.B."/>
            <person name="Albermann S."/>
            <person name="Wagner D."/>
            <person name="Bergner S.V."/>
            <person name="Connolly L.R."/>
            <person name="Fischer A."/>
            <person name="Reuter G."/>
            <person name="Kleigrewe K."/>
            <person name="Bald T."/>
            <person name="Wingfield B.D."/>
            <person name="Ophir R."/>
            <person name="Freeman S."/>
            <person name="Hippler M."/>
            <person name="Smith K.M."/>
            <person name="Brown D.W."/>
            <person name="Proctor R.H."/>
            <person name="Munsterkotter M."/>
            <person name="Freitag M."/>
            <person name="Humpf H.U."/>
            <person name="Guldener U."/>
            <person name="Tudzynski B."/>
        </authorList>
    </citation>
    <scope>NUCLEOTIDE SEQUENCE [LARGE SCALE GENOMIC DNA]</scope>
    <source>
        <strain evidence="3">CBS 195.34 / IMI 58289 / NRRL A-6831</strain>
    </source>
</reference>
<evidence type="ECO:0000313" key="3">
    <source>
        <dbReference type="Proteomes" id="UP000016800"/>
    </source>
</evidence>
<feature type="region of interest" description="Disordered" evidence="1">
    <location>
        <begin position="1"/>
        <end position="26"/>
    </location>
</feature>
<dbReference type="EMBL" id="HF679028">
    <property type="protein sequence ID" value="CCT70776.1"/>
    <property type="molecule type" value="Genomic_DNA"/>
</dbReference>
<dbReference type="VEuPathDB" id="FungiDB:FFUJ_06340"/>
<dbReference type="GeneID" id="35399817"/>
<gene>
    <name evidence="2" type="ORF">FFUJ_06340</name>
</gene>
<dbReference type="RefSeq" id="XP_023432855.1">
    <property type="nucleotide sequence ID" value="XM_023579654.1"/>
</dbReference>
<dbReference type="Proteomes" id="UP000016800">
    <property type="component" value="Chromosome VI"/>
</dbReference>